<dbReference type="PROSITE" id="PS00913">
    <property type="entry name" value="ADH_IRON_1"/>
    <property type="match status" value="1"/>
</dbReference>
<sequence>MLRPVSFVQPARIEYGSGKARALGDLIAGWSDRRVLVVADAFNAGRTDLLGLPAQTHVFSRVKPEPDLPNLDELLDEARAFAPDLVIGFGGGSAMDLAKLAAVLATSSKGLRDIVGVGKADPRSIGLIAIPTTAGTGSEVGARALVTDPSSQSKMAVESRHMVADLAVVDPDLTVSLPPAVTAATGVDALAHCAEAFTSRRAHPLIDIYAQKGIALVGQYLARAVADGSDVEARAGLAMAALYGGFCLGPVNTTAGHALSYPLGTRYGVPHGLANAVIFPHTLAFNASAQTAKTATVAELMGFDGTKLFDSAHRYCLDLGIEMRMSKLGVPADDLPSMAEEAHGIRRLLDFNPREIASEDILAIYRAAY</sequence>
<evidence type="ECO:0000259" key="7">
    <source>
        <dbReference type="Pfam" id="PF25137"/>
    </source>
</evidence>
<dbReference type="InterPro" id="IPR056798">
    <property type="entry name" value="ADH_Fe_C"/>
</dbReference>
<dbReference type="PANTHER" id="PTHR11496">
    <property type="entry name" value="ALCOHOL DEHYDROGENASE"/>
    <property type="match status" value="1"/>
</dbReference>
<dbReference type="Pfam" id="PF25137">
    <property type="entry name" value="ADH_Fe_C"/>
    <property type="match status" value="1"/>
</dbReference>
<evidence type="ECO:0000256" key="2">
    <source>
        <dbReference type="ARBA" id="ARBA00007358"/>
    </source>
</evidence>
<evidence type="ECO:0000259" key="6">
    <source>
        <dbReference type="Pfam" id="PF00465"/>
    </source>
</evidence>
<gene>
    <name evidence="8" type="ORF">VE25_20715</name>
</gene>
<dbReference type="PANTHER" id="PTHR11496:SF102">
    <property type="entry name" value="ALCOHOL DEHYDROGENASE 4"/>
    <property type="match status" value="1"/>
</dbReference>
<dbReference type="PATRIC" id="fig|443610.3.peg.2465"/>
<dbReference type="GO" id="GO:0046872">
    <property type="term" value="F:metal ion binding"/>
    <property type="evidence" value="ECO:0007669"/>
    <property type="project" value="InterPro"/>
</dbReference>
<evidence type="ECO:0000256" key="5">
    <source>
        <dbReference type="ARBA" id="ARBA00049243"/>
    </source>
</evidence>
<comment type="similarity">
    <text evidence="2">Belongs to the iron-containing alcohol dehydrogenase family.</text>
</comment>
<organism evidence="8 9">
    <name type="scientific">Devosia geojensis</name>
    <dbReference type="NCBI Taxonomy" id="443610"/>
    <lineage>
        <taxon>Bacteria</taxon>
        <taxon>Pseudomonadati</taxon>
        <taxon>Pseudomonadota</taxon>
        <taxon>Alphaproteobacteria</taxon>
        <taxon>Hyphomicrobiales</taxon>
        <taxon>Devosiaceae</taxon>
        <taxon>Devosia</taxon>
    </lineage>
</organism>
<dbReference type="FunFam" id="3.40.50.1970:FF:000003">
    <property type="entry name" value="Alcohol dehydrogenase, iron-containing"/>
    <property type="match status" value="1"/>
</dbReference>
<keyword evidence="9" id="KW-1185">Reference proteome</keyword>
<comment type="caution">
    <text evidence="8">The sequence shown here is derived from an EMBL/GenBank/DDBJ whole genome shotgun (WGS) entry which is preliminary data.</text>
</comment>
<dbReference type="CDD" id="cd08551">
    <property type="entry name" value="Fe-ADH"/>
    <property type="match status" value="1"/>
</dbReference>
<accession>A0A0F5FDP4</accession>
<name>A0A0F5FDP4_9HYPH</name>
<protein>
    <submittedName>
        <fullName evidence="8">Alcohol dehydrogenase</fullName>
    </submittedName>
</protein>
<feature type="domain" description="Fe-containing alcohol dehydrogenase-like C-terminal" evidence="7">
    <location>
        <begin position="182"/>
        <end position="369"/>
    </location>
</feature>
<evidence type="ECO:0000256" key="1">
    <source>
        <dbReference type="ARBA" id="ARBA00001962"/>
    </source>
</evidence>
<feature type="domain" description="Alcohol dehydrogenase iron-type/glycerol dehydrogenase GldA" evidence="6">
    <location>
        <begin position="10"/>
        <end position="171"/>
    </location>
</feature>
<dbReference type="InterPro" id="IPR018211">
    <property type="entry name" value="ADH_Fe_CS"/>
</dbReference>
<comment type="catalytic activity">
    <reaction evidence="5">
        <text>a primary alcohol + NAD(+) = an aldehyde + NADH + H(+)</text>
        <dbReference type="Rhea" id="RHEA:10736"/>
        <dbReference type="ChEBI" id="CHEBI:15378"/>
        <dbReference type="ChEBI" id="CHEBI:15734"/>
        <dbReference type="ChEBI" id="CHEBI:17478"/>
        <dbReference type="ChEBI" id="CHEBI:57540"/>
        <dbReference type="ChEBI" id="CHEBI:57945"/>
        <dbReference type="EC" id="1.1.1.1"/>
    </reaction>
</comment>
<comment type="cofactor">
    <cofactor evidence="1">
        <name>Fe cation</name>
        <dbReference type="ChEBI" id="CHEBI:24875"/>
    </cofactor>
</comment>
<evidence type="ECO:0000313" key="9">
    <source>
        <dbReference type="Proteomes" id="UP000033632"/>
    </source>
</evidence>
<keyword evidence="3" id="KW-0560">Oxidoreductase</keyword>
<dbReference type="SUPFAM" id="SSF56796">
    <property type="entry name" value="Dehydroquinate synthase-like"/>
    <property type="match status" value="1"/>
</dbReference>
<keyword evidence="4" id="KW-0520">NAD</keyword>
<dbReference type="Gene3D" id="3.40.50.1970">
    <property type="match status" value="1"/>
</dbReference>
<dbReference type="Pfam" id="PF00465">
    <property type="entry name" value="Fe-ADH"/>
    <property type="match status" value="1"/>
</dbReference>
<dbReference type="Gene3D" id="1.20.1090.10">
    <property type="entry name" value="Dehydroquinate synthase-like - alpha domain"/>
    <property type="match status" value="1"/>
</dbReference>
<evidence type="ECO:0000256" key="4">
    <source>
        <dbReference type="ARBA" id="ARBA00023027"/>
    </source>
</evidence>
<evidence type="ECO:0000313" key="8">
    <source>
        <dbReference type="EMBL" id="KKB06918.1"/>
    </source>
</evidence>
<evidence type="ECO:0000256" key="3">
    <source>
        <dbReference type="ARBA" id="ARBA00023002"/>
    </source>
</evidence>
<dbReference type="InterPro" id="IPR001670">
    <property type="entry name" value="ADH_Fe/GldA"/>
</dbReference>
<dbReference type="GO" id="GO:0004022">
    <property type="term" value="F:alcohol dehydrogenase (NAD+) activity"/>
    <property type="evidence" value="ECO:0007669"/>
    <property type="project" value="UniProtKB-EC"/>
</dbReference>
<dbReference type="EMBL" id="JZEX01000192">
    <property type="protein sequence ID" value="KKB06918.1"/>
    <property type="molecule type" value="Genomic_DNA"/>
</dbReference>
<proteinExistence type="inferred from homology"/>
<dbReference type="STRING" id="443610.VE25_20715"/>
<reference evidence="8 9" key="1">
    <citation type="submission" date="2015-03" db="EMBL/GenBank/DDBJ databases">
        <authorList>
            <person name="Hassan Y.I."/>
            <person name="Lepp D."/>
            <person name="Li X.-Z."/>
            <person name="Zhou T."/>
        </authorList>
    </citation>
    <scope>NUCLEOTIDE SEQUENCE [LARGE SCALE GENOMIC DNA]</scope>
    <source>
        <strain evidence="8 9">BD-c194</strain>
    </source>
</reference>
<dbReference type="AlphaFoldDB" id="A0A0F5FDP4"/>
<dbReference type="Proteomes" id="UP000033632">
    <property type="component" value="Unassembled WGS sequence"/>
</dbReference>
<dbReference type="InterPro" id="IPR039697">
    <property type="entry name" value="Alcohol_dehydrogenase_Fe"/>
</dbReference>